<organism evidence="7 8">
    <name type="scientific">Gluconobacter frateurii NRIC 0228</name>
    <dbReference type="NCBI Taxonomy" id="1307946"/>
    <lineage>
        <taxon>Bacteria</taxon>
        <taxon>Pseudomonadati</taxon>
        <taxon>Pseudomonadota</taxon>
        <taxon>Alphaproteobacteria</taxon>
        <taxon>Acetobacterales</taxon>
        <taxon>Acetobacteraceae</taxon>
        <taxon>Gluconobacter</taxon>
    </lineage>
</organism>
<gene>
    <name evidence="7" type="ORF">AA0228_1980</name>
</gene>
<evidence type="ECO:0000256" key="1">
    <source>
        <dbReference type="ARBA" id="ARBA00004413"/>
    </source>
</evidence>
<accession>A0ABQ0QCQ7</accession>
<dbReference type="Proteomes" id="UP001061070">
    <property type="component" value="Unassembled WGS sequence"/>
</dbReference>
<protein>
    <submittedName>
        <fullName evidence="7">Flagellar GTP-binding protein FlhF</fullName>
    </submittedName>
</protein>
<dbReference type="RefSeq" id="WP_264780560.1">
    <property type="nucleotide sequence ID" value="NZ_BAQW01000009.1"/>
</dbReference>
<feature type="domain" description="SRP54-type proteins GTP-binding" evidence="6">
    <location>
        <begin position="99"/>
        <end position="287"/>
    </location>
</feature>
<evidence type="ECO:0000256" key="2">
    <source>
        <dbReference type="ARBA" id="ARBA00008531"/>
    </source>
</evidence>
<keyword evidence="7" id="KW-0966">Cell projection</keyword>
<sequence>MSAAMATLRNTLGEDAFILSSRATSEGGIELTAALDPELPAEDERIKSSPAVKTVPKKTFQDWHGLDLSSFSDDGSELNYKKVFSENISFEALDLSVEAPPVMVCGVPGSGKTLTISRLATRLALAGIAPVVMTTDTERSGALEQLAACTRILGLDLIAVESSKMLENLCRVKRGKMPVLIDTGAVVPFDEKGMKILAGLQEAAEASLILVHPAGEDPFETEETVSWFHKNGASKMIVSRTDCARRLGGVVRGAMAGMSLAEASTGSQLIGGLRTLDPSRLNELMMSKWETASTISSDGPQKKLAQSVVPIVSRRAANSDSNLLKTNVSTVTGAAALMRHIAAQGGV</sequence>
<dbReference type="SMART" id="SM00962">
    <property type="entry name" value="SRP54"/>
    <property type="match status" value="1"/>
</dbReference>
<dbReference type="PANTHER" id="PTHR43134:SF3">
    <property type="entry name" value="FLAGELLAR BIOSYNTHESIS PROTEIN FLHF"/>
    <property type="match status" value="1"/>
</dbReference>
<keyword evidence="7" id="KW-0282">Flagellum</keyword>
<keyword evidence="5" id="KW-0472">Membrane</keyword>
<dbReference type="PANTHER" id="PTHR43134">
    <property type="entry name" value="SIGNAL RECOGNITION PARTICLE RECEPTOR SUBUNIT ALPHA"/>
    <property type="match status" value="1"/>
</dbReference>
<keyword evidence="7" id="KW-0969">Cilium</keyword>
<dbReference type="Pfam" id="PF00448">
    <property type="entry name" value="SRP54"/>
    <property type="match status" value="1"/>
</dbReference>
<dbReference type="EMBL" id="BAQW01000009">
    <property type="protein sequence ID" value="GBR13328.1"/>
    <property type="molecule type" value="Genomic_DNA"/>
</dbReference>
<evidence type="ECO:0000313" key="7">
    <source>
        <dbReference type="EMBL" id="GBR13328.1"/>
    </source>
</evidence>
<keyword evidence="8" id="KW-1185">Reference proteome</keyword>
<evidence type="ECO:0000259" key="6">
    <source>
        <dbReference type="SMART" id="SM00962"/>
    </source>
</evidence>
<evidence type="ECO:0000313" key="8">
    <source>
        <dbReference type="Proteomes" id="UP001061070"/>
    </source>
</evidence>
<comment type="subcellular location">
    <subcellularLocation>
        <location evidence="1">Cell membrane</location>
        <topology evidence="1">Peripheral membrane protein</topology>
        <orientation evidence="1">Cytoplasmic side</orientation>
    </subcellularLocation>
</comment>
<dbReference type="InterPro" id="IPR027417">
    <property type="entry name" value="P-loop_NTPase"/>
</dbReference>
<dbReference type="SUPFAM" id="SSF52540">
    <property type="entry name" value="P-loop containing nucleoside triphosphate hydrolases"/>
    <property type="match status" value="1"/>
</dbReference>
<comment type="similarity">
    <text evidence="2">Belongs to the GTP-binding SRP family.</text>
</comment>
<keyword evidence="4" id="KW-0342">GTP-binding</keyword>
<evidence type="ECO:0000256" key="3">
    <source>
        <dbReference type="ARBA" id="ARBA00022741"/>
    </source>
</evidence>
<dbReference type="Gene3D" id="3.40.50.300">
    <property type="entry name" value="P-loop containing nucleotide triphosphate hydrolases"/>
    <property type="match status" value="1"/>
</dbReference>
<reference evidence="7" key="1">
    <citation type="submission" date="2013-04" db="EMBL/GenBank/DDBJ databases">
        <title>The genome sequencing project of 58 acetic acid bacteria.</title>
        <authorList>
            <person name="Okamoto-Kainuma A."/>
            <person name="Ishikawa M."/>
            <person name="Umino S."/>
            <person name="Koizumi Y."/>
            <person name="Shiwa Y."/>
            <person name="Yoshikawa H."/>
            <person name="Matsutani M."/>
            <person name="Matsushita K."/>
        </authorList>
    </citation>
    <scope>NUCLEOTIDE SEQUENCE</scope>
    <source>
        <strain evidence="7">NRIC 0228</strain>
    </source>
</reference>
<evidence type="ECO:0000256" key="4">
    <source>
        <dbReference type="ARBA" id="ARBA00023134"/>
    </source>
</evidence>
<proteinExistence type="inferred from homology"/>
<comment type="caution">
    <text evidence="7">The sequence shown here is derived from an EMBL/GenBank/DDBJ whole genome shotgun (WGS) entry which is preliminary data.</text>
</comment>
<dbReference type="InterPro" id="IPR000897">
    <property type="entry name" value="SRP54_GTPase_dom"/>
</dbReference>
<name>A0ABQ0QCQ7_9PROT</name>
<evidence type="ECO:0000256" key="5">
    <source>
        <dbReference type="ARBA" id="ARBA00023136"/>
    </source>
</evidence>
<keyword evidence="3" id="KW-0547">Nucleotide-binding</keyword>